<dbReference type="AlphaFoldDB" id="D3ACN7"/>
<keyword evidence="1" id="KW-0812">Transmembrane</keyword>
<dbReference type="EMBL" id="ACIO01000087">
    <property type="protein sequence ID" value="EFD00421.1"/>
    <property type="molecule type" value="Genomic_DNA"/>
</dbReference>
<dbReference type="Proteomes" id="UP000004968">
    <property type="component" value="Unassembled WGS sequence"/>
</dbReference>
<evidence type="ECO:0000313" key="2">
    <source>
        <dbReference type="EMBL" id="EFD00421.1"/>
    </source>
</evidence>
<comment type="caution">
    <text evidence="2">The sequence shown here is derived from an EMBL/GenBank/DDBJ whole genome shotgun (WGS) entry which is preliminary data.</text>
</comment>
<sequence length="63" mass="7667">MCIISSLLAEINKNKNFFYLMFVLKIFFIRAMIKTVKNPKISKKYKRGYLIWIIQYWNESEVV</sequence>
<name>D3ACN7_9FIRM</name>
<evidence type="ECO:0000313" key="3">
    <source>
        <dbReference type="Proteomes" id="UP000004968"/>
    </source>
</evidence>
<organism evidence="2 3">
    <name type="scientific">Hungatella hathewayi DSM 13479</name>
    <dbReference type="NCBI Taxonomy" id="566550"/>
    <lineage>
        <taxon>Bacteria</taxon>
        <taxon>Bacillati</taxon>
        <taxon>Bacillota</taxon>
        <taxon>Clostridia</taxon>
        <taxon>Lachnospirales</taxon>
        <taxon>Lachnospiraceae</taxon>
        <taxon>Hungatella</taxon>
    </lineage>
</organism>
<feature type="transmembrane region" description="Helical" evidence="1">
    <location>
        <begin position="16"/>
        <end position="33"/>
    </location>
</feature>
<proteinExistence type="predicted"/>
<protein>
    <submittedName>
        <fullName evidence="2">Uncharacterized protein</fullName>
    </submittedName>
</protein>
<keyword evidence="1" id="KW-0472">Membrane</keyword>
<evidence type="ECO:0000256" key="1">
    <source>
        <dbReference type="SAM" id="Phobius"/>
    </source>
</evidence>
<gene>
    <name evidence="2" type="ORF">CLOSTHATH_01365</name>
</gene>
<keyword evidence="1" id="KW-1133">Transmembrane helix</keyword>
<accession>D3ACN7</accession>
<reference evidence="2 3" key="1">
    <citation type="submission" date="2010-01" db="EMBL/GenBank/DDBJ databases">
        <authorList>
            <person name="Weinstock G."/>
            <person name="Sodergren E."/>
            <person name="Clifton S."/>
            <person name="Fulton L."/>
            <person name="Fulton B."/>
            <person name="Courtney L."/>
            <person name="Fronick C."/>
            <person name="Harrison M."/>
            <person name="Strong C."/>
            <person name="Farmer C."/>
            <person name="Delahaunty K."/>
            <person name="Markovic C."/>
            <person name="Hall O."/>
            <person name="Minx P."/>
            <person name="Tomlinson C."/>
            <person name="Mitreva M."/>
            <person name="Nelson J."/>
            <person name="Hou S."/>
            <person name="Wollam A."/>
            <person name="Pepin K.H."/>
            <person name="Johnson M."/>
            <person name="Bhonagiri V."/>
            <person name="Nash W.E."/>
            <person name="Warren W."/>
            <person name="Chinwalla A."/>
            <person name="Mardis E.R."/>
            <person name="Wilson R.K."/>
        </authorList>
    </citation>
    <scope>NUCLEOTIDE SEQUENCE [LARGE SCALE GENOMIC DNA]</scope>
    <source>
        <strain evidence="2 3">DSM 13479</strain>
    </source>
</reference>
<dbReference type="HOGENOM" id="CLU_2879771_0_0_9"/>